<keyword evidence="1" id="KW-0812">Transmembrane</keyword>
<dbReference type="Proteomes" id="UP000198619">
    <property type="component" value="Unassembled WGS sequence"/>
</dbReference>
<keyword evidence="3" id="KW-1185">Reference proteome</keyword>
<gene>
    <name evidence="2" type="ORF">SAMN04488528_102041</name>
</gene>
<evidence type="ECO:0000313" key="2">
    <source>
        <dbReference type="EMBL" id="SFB24198.1"/>
    </source>
</evidence>
<sequence length="212" mass="24736">MKRFLRGTIIIVIMIFGCEIIGQVFIKKADTKMTEDISEKIIRFHVLANSDTKDDQELKLKVKDEIIKFIQPKLSESKSIEESREILLKNDEEIKKIADKIIKDNGYSYEVKTELQKENFPVKQYGDIVLPQGEYEAYRVLIGDYKGQNWWCVMFPPLCFVDVTKGQIENEKTKEELGSVLDKNEMEMVCDNKDNIKVKSKVFEVIKELIEK</sequence>
<dbReference type="InterPro" id="IPR014202">
    <property type="entry name" value="Spore_II_R"/>
</dbReference>
<name>A0A1I0ZIH2_9CLOT</name>
<protein>
    <submittedName>
        <fullName evidence="2">Stage II sporulation protein R</fullName>
    </submittedName>
</protein>
<dbReference type="NCBIfam" id="TIGR02837">
    <property type="entry name" value="spore_II_R"/>
    <property type="match status" value="1"/>
</dbReference>
<dbReference type="Pfam" id="PF09551">
    <property type="entry name" value="Spore_II_R"/>
    <property type="match status" value="1"/>
</dbReference>
<dbReference type="RefSeq" id="WP_090041881.1">
    <property type="nucleotide sequence ID" value="NZ_FOKI01000020.1"/>
</dbReference>
<feature type="transmembrane region" description="Helical" evidence="1">
    <location>
        <begin position="7"/>
        <end position="26"/>
    </location>
</feature>
<accession>A0A1I0ZIH2</accession>
<dbReference type="STRING" id="84698.SAMN04488528_102041"/>
<dbReference type="PROSITE" id="PS51257">
    <property type="entry name" value="PROKAR_LIPOPROTEIN"/>
    <property type="match status" value="1"/>
</dbReference>
<dbReference type="EMBL" id="FOKI01000020">
    <property type="protein sequence ID" value="SFB24198.1"/>
    <property type="molecule type" value="Genomic_DNA"/>
</dbReference>
<dbReference type="AlphaFoldDB" id="A0A1I0ZIH2"/>
<evidence type="ECO:0000313" key="3">
    <source>
        <dbReference type="Proteomes" id="UP000198619"/>
    </source>
</evidence>
<dbReference type="OrthoDB" id="9793324at2"/>
<keyword evidence="1" id="KW-1133">Transmembrane helix</keyword>
<proteinExistence type="predicted"/>
<keyword evidence="1" id="KW-0472">Membrane</keyword>
<reference evidence="2 3" key="1">
    <citation type="submission" date="2016-10" db="EMBL/GenBank/DDBJ databases">
        <authorList>
            <person name="de Groot N.N."/>
        </authorList>
    </citation>
    <scope>NUCLEOTIDE SEQUENCE [LARGE SCALE GENOMIC DNA]</scope>
    <source>
        <strain evidence="2 3">DSM 12271</strain>
    </source>
</reference>
<organism evidence="2 3">
    <name type="scientific">Clostridium frigidicarnis</name>
    <dbReference type="NCBI Taxonomy" id="84698"/>
    <lineage>
        <taxon>Bacteria</taxon>
        <taxon>Bacillati</taxon>
        <taxon>Bacillota</taxon>
        <taxon>Clostridia</taxon>
        <taxon>Eubacteriales</taxon>
        <taxon>Clostridiaceae</taxon>
        <taxon>Clostridium</taxon>
    </lineage>
</organism>
<evidence type="ECO:0000256" key="1">
    <source>
        <dbReference type="SAM" id="Phobius"/>
    </source>
</evidence>